<dbReference type="Pfam" id="PF03432">
    <property type="entry name" value="Relaxase"/>
    <property type="match status" value="1"/>
</dbReference>
<evidence type="ECO:0000313" key="4">
    <source>
        <dbReference type="Proteomes" id="UP001549047"/>
    </source>
</evidence>
<feature type="domain" description="MobA/VirD2-like nuclease" evidence="2">
    <location>
        <begin position="60"/>
        <end position="138"/>
    </location>
</feature>
<proteinExistence type="predicted"/>
<dbReference type="EMBL" id="JBEPMB010000004">
    <property type="protein sequence ID" value="MET3614755.1"/>
    <property type="molecule type" value="Genomic_DNA"/>
</dbReference>
<feature type="compositionally biased region" description="Basic and acidic residues" evidence="1">
    <location>
        <begin position="242"/>
        <end position="262"/>
    </location>
</feature>
<dbReference type="RefSeq" id="WP_354557229.1">
    <property type="nucleotide sequence ID" value="NZ_JBEPMB010000004.1"/>
</dbReference>
<dbReference type="Proteomes" id="UP001549047">
    <property type="component" value="Unassembled WGS sequence"/>
</dbReference>
<gene>
    <name evidence="3" type="ORF">ABID16_003092</name>
</gene>
<evidence type="ECO:0000256" key="1">
    <source>
        <dbReference type="SAM" id="MobiDB-lite"/>
    </source>
</evidence>
<feature type="region of interest" description="Disordered" evidence="1">
    <location>
        <begin position="242"/>
        <end position="264"/>
    </location>
</feature>
<organism evidence="3 4">
    <name type="scientific">Rhizobium aquaticum</name>
    <dbReference type="NCBI Taxonomy" id="1549636"/>
    <lineage>
        <taxon>Bacteria</taxon>
        <taxon>Pseudomonadati</taxon>
        <taxon>Pseudomonadota</taxon>
        <taxon>Alphaproteobacteria</taxon>
        <taxon>Hyphomicrobiales</taxon>
        <taxon>Rhizobiaceae</taxon>
        <taxon>Rhizobium/Agrobacterium group</taxon>
        <taxon>Rhizobium</taxon>
    </lineage>
</organism>
<evidence type="ECO:0000313" key="3">
    <source>
        <dbReference type="EMBL" id="MET3614755.1"/>
    </source>
</evidence>
<dbReference type="InterPro" id="IPR005094">
    <property type="entry name" value="Endonuclease_MobA/VirD2"/>
</dbReference>
<name>A0ABV2J1W9_9HYPH</name>
<protein>
    <recommendedName>
        <fullName evidence="2">MobA/VirD2-like nuclease domain-containing protein</fullName>
    </recommendedName>
</protein>
<comment type="caution">
    <text evidence="3">The sequence shown here is derived from an EMBL/GenBank/DDBJ whole genome shotgun (WGS) entry which is preliminary data.</text>
</comment>
<sequence length="403" mass="45795">MIVQSTRISRTGGVRYIERHLLDKPGDNDKIVVLVGDRVALHDALALANLKACKYALRHLSISPERPLDKADLSDFLKSIDAEFKIGPDRPRLLVMHEKKGRQHFHFAVAEVDPATMKVLSCRNDFARLEKLARHHEQIRDETVQPTRAERRSKKIEGFSDVARKRAERKVEAFDRTKLKMAFEQGVAAFFRELKLQDLTIAPGEKGFILVAPDGEFVAAANRAAGVRRAVFTSFMRETKNHENLDIDKPRPGRDAADDRSTHKATAAAAGLVGDARGRRRDNGAFQAVGPHSRHARATDTRLEKHRWQTRAAIAPIGLDAKRRDFHLRRSLENLHKFDFQDLLRRALEMAQMIRSIFEPVLSRYARQIEHLQTSSGKIAPADAPASRSMRYDLKWRTGHERP</sequence>
<reference evidence="3 4" key="1">
    <citation type="submission" date="2024-06" db="EMBL/GenBank/DDBJ databases">
        <title>Genomic Encyclopedia of Type Strains, Phase IV (KMG-IV): sequencing the most valuable type-strain genomes for metagenomic binning, comparative biology and taxonomic classification.</title>
        <authorList>
            <person name="Goeker M."/>
        </authorList>
    </citation>
    <scope>NUCLEOTIDE SEQUENCE [LARGE SCALE GENOMIC DNA]</scope>
    <source>
        <strain evidence="3 4">DSM 29780</strain>
    </source>
</reference>
<accession>A0ABV2J1W9</accession>
<keyword evidence="4" id="KW-1185">Reference proteome</keyword>
<evidence type="ECO:0000259" key="2">
    <source>
        <dbReference type="Pfam" id="PF03432"/>
    </source>
</evidence>